<dbReference type="InterPro" id="IPR027383">
    <property type="entry name" value="Znf_put"/>
</dbReference>
<evidence type="ECO:0000313" key="2">
    <source>
        <dbReference type="EMBL" id="CAB4889672.1"/>
    </source>
</evidence>
<name>A0A6J7F0T7_9ZZZZ</name>
<sequence>MSCGNPHAVACVQIHLWMWIYLDNELEPESSHQVVHHLEECPPCAEVFTAERIIQTRIRQCRETVQTPEGLHTRIFTQIQQTISGE</sequence>
<dbReference type="EMBL" id="CAFBMC010000007">
    <property type="protein sequence ID" value="CAB4889672.1"/>
    <property type="molecule type" value="Genomic_DNA"/>
</dbReference>
<dbReference type="AlphaFoldDB" id="A0A6J7F0T7"/>
<dbReference type="Pfam" id="PF13490">
    <property type="entry name" value="zf-HC2"/>
    <property type="match status" value="1"/>
</dbReference>
<accession>A0A6J7F0T7</accession>
<organism evidence="2">
    <name type="scientific">freshwater metagenome</name>
    <dbReference type="NCBI Taxonomy" id="449393"/>
    <lineage>
        <taxon>unclassified sequences</taxon>
        <taxon>metagenomes</taxon>
        <taxon>ecological metagenomes</taxon>
    </lineage>
</organism>
<dbReference type="EMBL" id="CAFBPZ010000010">
    <property type="protein sequence ID" value="CAB5035227.1"/>
    <property type="molecule type" value="Genomic_DNA"/>
</dbReference>
<protein>
    <submittedName>
        <fullName evidence="2">Unannotated protein</fullName>
    </submittedName>
</protein>
<gene>
    <name evidence="2" type="ORF">UFOPK3495_00254</name>
    <name evidence="3" type="ORF">UFOPK4237_00278</name>
</gene>
<evidence type="ECO:0000259" key="1">
    <source>
        <dbReference type="Pfam" id="PF13490"/>
    </source>
</evidence>
<reference evidence="2" key="1">
    <citation type="submission" date="2020-05" db="EMBL/GenBank/DDBJ databases">
        <authorList>
            <person name="Chiriac C."/>
            <person name="Salcher M."/>
            <person name="Ghai R."/>
            <person name="Kavagutti S V."/>
        </authorList>
    </citation>
    <scope>NUCLEOTIDE SEQUENCE</scope>
</reference>
<dbReference type="Gene3D" id="1.10.10.1320">
    <property type="entry name" value="Anti-sigma factor, zinc-finger domain"/>
    <property type="match status" value="1"/>
</dbReference>
<dbReference type="InterPro" id="IPR041916">
    <property type="entry name" value="Anti_sigma_zinc_sf"/>
</dbReference>
<evidence type="ECO:0000313" key="3">
    <source>
        <dbReference type="EMBL" id="CAB5035227.1"/>
    </source>
</evidence>
<proteinExistence type="predicted"/>
<feature type="domain" description="Putative zinc-finger" evidence="1">
    <location>
        <begin position="11"/>
        <end position="45"/>
    </location>
</feature>